<name>E1QV93_VULDI</name>
<protein>
    <submittedName>
        <fullName evidence="2">Uncharacterized protein</fullName>
    </submittedName>
</protein>
<dbReference type="eggNOG" id="arCOG01644">
    <property type="taxonomic scope" value="Archaea"/>
</dbReference>
<keyword evidence="1" id="KW-1133">Transmembrane helix</keyword>
<keyword evidence="1" id="KW-0812">Transmembrane</keyword>
<accession>E1QV93</accession>
<feature type="transmembrane region" description="Helical" evidence="1">
    <location>
        <begin position="125"/>
        <end position="148"/>
    </location>
</feature>
<evidence type="ECO:0000256" key="1">
    <source>
        <dbReference type="SAM" id="Phobius"/>
    </source>
</evidence>
<dbReference type="HOGENOM" id="CLU_1590983_0_0_2"/>
<dbReference type="STRING" id="572478.Vdis_0624"/>
<dbReference type="Proteomes" id="UP000006681">
    <property type="component" value="Chromosome"/>
</dbReference>
<feature type="transmembrane region" description="Helical" evidence="1">
    <location>
        <begin position="168"/>
        <end position="194"/>
    </location>
</feature>
<reference evidence="3" key="2">
    <citation type="journal article" date="2010" name="Stand. Genomic Sci.">
        <title>Complete genome sequence of Vulcanisaeta distributa type strain (IC-017T).</title>
        <authorList>
            <person name="Mavromatis K."/>
            <person name="Sikorski J."/>
            <person name="Pabst E."/>
            <person name="Teshima H."/>
            <person name="Lapidus A."/>
            <person name="Lucas S."/>
            <person name="Nolan M."/>
            <person name="Glavina Del Rio T."/>
            <person name="Cheng J."/>
            <person name="Bruce D."/>
            <person name="Goodwin L."/>
            <person name="Pitluck S."/>
            <person name="Liolios K."/>
            <person name="Ivanova N."/>
            <person name="Mikhailova N."/>
            <person name="Pati A."/>
            <person name="Chen A."/>
            <person name="Palaniappan K."/>
            <person name="Land M."/>
            <person name="Hauser L."/>
            <person name="Chang Y."/>
            <person name="Jeffries C."/>
            <person name="Rohde M."/>
            <person name="Spring S."/>
            <person name="Goker M."/>
            <person name="Wirth R."/>
            <person name="Woyke T."/>
            <person name="Bristow J."/>
            <person name="Eisen J."/>
            <person name="Markowitz V."/>
            <person name="Hugenholtz P."/>
            <person name="Klenk H."/>
            <person name="Kyrpides N."/>
        </authorList>
    </citation>
    <scope>NUCLEOTIDE SEQUENCE [LARGE SCALE GENOMIC DNA]</scope>
    <source>
        <strain evidence="3">DSM 14429 / JCM 11212 / NBRC 100878 / IC-017</strain>
    </source>
</reference>
<dbReference type="InterPro" id="IPR010397">
    <property type="entry name" value="DUF996"/>
</dbReference>
<evidence type="ECO:0000313" key="3">
    <source>
        <dbReference type="Proteomes" id="UP000006681"/>
    </source>
</evidence>
<keyword evidence="1" id="KW-0472">Membrane</keyword>
<gene>
    <name evidence="2" type="ordered locus">Vdis_0624</name>
</gene>
<sequence length="201" mass="21969">MEGVAHLLIYIPVFIDYFVYSRIYLFKNVLINAAMGSQEDTRSAGTLGFVGSILMLIPYVSIVGDILVLIALYRLSRAYGNNAIWSNALYALVTAIVSGIILAFVLAGTAYLSLIYMGPGALSRLGMAIAFFVAFYIIILISGFFLRNAYNELGRSSGVGDFESAARWYWLGAILTIIIVGLILYIVADVYAILGYSKLRG</sequence>
<keyword evidence="3" id="KW-1185">Reference proteome</keyword>
<dbReference type="EMBL" id="CP002100">
    <property type="protein sequence ID" value="ADN50020.1"/>
    <property type="molecule type" value="Genomic_DNA"/>
</dbReference>
<dbReference type="KEGG" id="vdi:Vdis_0624"/>
<dbReference type="AlphaFoldDB" id="E1QV93"/>
<evidence type="ECO:0000313" key="2">
    <source>
        <dbReference type="EMBL" id="ADN50020.1"/>
    </source>
</evidence>
<feature type="transmembrane region" description="Helical" evidence="1">
    <location>
        <begin position="46"/>
        <end position="73"/>
    </location>
</feature>
<proteinExistence type="predicted"/>
<organism evidence="2 3">
    <name type="scientific">Vulcanisaeta distributa (strain DSM 14429 / JCM 11212 / NBRC 100878 / IC-017)</name>
    <dbReference type="NCBI Taxonomy" id="572478"/>
    <lineage>
        <taxon>Archaea</taxon>
        <taxon>Thermoproteota</taxon>
        <taxon>Thermoprotei</taxon>
        <taxon>Thermoproteales</taxon>
        <taxon>Thermoproteaceae</taxon>
        <taxon>Vulcanisaeta</taxon>
    </lineage>
</organism>
<feature type="transmembrane region" description="Helical" evidence="1">
    <location>
        <begin position="88"/>
        <end position="113"/>
    </location>
</feature>
<feature type="transmembrane region" description="Helical" evidence="1">
    <location>
        <begin position="6"/>
        <end position="25"/>
    </location>
</feature>
<dbReference type="Pfam" id="PF06195">
    <property type="entry name" value="DUF996"/>
    <property type="match status" value="1"/>
</dbReference>
<reference evidence="2 3" key="1">
    <citation type="journal article" date="2010" name="Stand. Genomic Sci.">
        <title>Complete genome sequence of Vulcanisaeta distributa type strain (IC-017).</title>
        <authorList>
            <person name="Mavromatis K."/>
            <person name="Sikorski J."/>
            <person name="Pabst E."/>
            <person name="Teshima H."/>
            <person name="Lapidus A."/>
            <person name="Lucas S."/>
            <person name="Nolan M."/>
            <person name="Glavina Del Rio T."/>
            <person name="Cheng J.F."/>
            <person name="Bruce D."/>
            <person name="Goodwin L."/>
            <person name="Pitluck S."/>
            <person name="Liolios K."/>
            <person name="Ivanova N."/>
            <person name="Mikhailova N."/>
            <person name="Pati A."/>
            <person name="Chen A."/>
            <person name="Palaniappan K."/>
            <person name="Land M."/>
            <person name="Hauser L."/>
            <person name="Chang Y.J."/>
            <person name="Jeffries C.D."/>
            <person name="Rohde M."/>
            <person name="Spring S."/>
            <person name="Goker M."/>
            <person name="Wirth R."/>
            <person name="Woyke T."/>
            <person name="Bristow J."/>
            <person name="Eisen J.A."/>
            <person name="Markowitz V."/>
            <person name="Hugenholtz P."/>
            <person name="Klenk H.P."/>
            <person name="Kyrpides N.C."/>
        </authorList>
    </citation>
    <scope>NUCLEOTIDE SEQUENCE [LARGE SCALE GENOMIC DNA]</scope>
    <source>
        <strain evidence="3">DSM 14429 / JCM 11212 / NBRC 100878 / IC-017</strain>
    </source>
</reference>